<dbReference type="RefSeq" id="WP_065997579.1">
    <property type="nucleotide sequence ID" value="NZ_MDEO01000029.1"/>
</dbReference>
<dbReference type="GO" id="GO:0019867">
    <property type="term" value="C:outer membrane"/>
    <property type="evidence" value="ECO:0007669"/>
    <property type="project" value="InterPro"/>
</dbReference>
<dbReference type="NCBIfam" id="TIGR01414">
    <property type="entry name" value="autotrans_barl"/>
    <property type="match status" value="1"/>
</dbReference>
<sequence>MFNTPTTRTTNTTIYATEIIGRLNGGTPLYDHTFSVPYSDAAAQGGVVAARAAITTAGGPGVIIGAPVLTASSTTTATSSTTLYSLAGTSTSTAAVVTVGPSQSPIQIGTRSTCTGISGLPGTTAPSCTAVAPVAQYTASLPGFNINFRQSGNLAPNGALILNGNNQIVFQDPTAVKLTVSGGVILTNFDIVTTYTIDQATTTTSTTTQFEQYTLFGVVRAIGTAHPAMQVVALDASDIFLSRLLGPGKAAIGAPVMVDGKPSRWSVFLEGTGYWGRIGATASLPGSTYSFGGVRGGLGYTVTPDLSVGFAAEGGRTTWSMSDATSRDSASGDGFRAGAFALYSPGAWRFSAAAFAGRQHFDTNSSWVGISDATTASFDATTYGAGVTAGYAFNLGGVTLTPRAGLSWLGWNSPSYAESGGLLPLSVESATRNQVRPSLGLTAEHSFAIDNGQALSLGASVKGFAVLGDHDGSVRATAAGFSSPGSFGIEAPGLGRYGVELGGYGALALSATTALTASYSGRIMGHGGITHGGQIGLKVAF</sequence>
<name>A0A1C2E0X7_9HYPH</name>
<gene>
    <name evidence="2" type="ORF">QV13_08405</name>
</gene>
<dbReference type="PROSITE" id="PS51208">
    <property type="entry name" value="AUTOTRANSPORTER"/>
    <property type="match status" value="1"/>
</dbReference>
<comment type="caution">
    <text evidence="2">The sequence shown here is derived from an EMBL/GenBank/DDBJ whole genome shotgun (WGS) entry which is preliminary data.</text>
</comment>
<dbReference type="Proteomes" id="UP000094412">
    <property type="component" value="Unassembled WGS sequence"/>
</dbReference>
<dbReference type="SUPFAM" id="SSF103515">
    <property type="entry name" value="Autotransporter"/>
    <property type="match status" value="1"/>
</dbReference>
<evidence type="ECO:0000313" key="3">
    <source>
        <dbReference type="Proteomes" id="UP000094412"/>
    </source>
</evidence>
<dbReference type="STRING" id="1566387.QV13_08405"/>
<dbReference type="Gene3D" id="2.40.128.130">
    <property type="entry name" value="Autotransporter beta-domain"/>
    <property type="match status" value="1"/>
</dbReference>
<evidence type="ECO:0000259" key="1">
    <source>
        <dbReference type="PROSITE" id="PS51208"/>
    </source>
</evidence>
<protein>
    <recommendedName>
        <fullName evidence="1">Autotransporter domain-containing protein</fullName>
    </recommendedName>
</protein>
<dbReference type="InterPro" id="IPR005546">
    <property type="entry name" value="Autotransporte_beta"/>
</dbReference>
<dbReference type="EMBL" id="MDEO01000029">
    <property type="protein sequence ID" value="OCX20684.1"/>
    <property type="molecule type" value="Genomic_DNA"/>
</dbReference>
<dbReference type="Pfam" id="PF03797">
    <property type="entry name" value="Autotransporter"/>
    <property type="match status" value="1"/>
</dbReference>
<dbReference type="AlphaFoldDB" id="A0A1C2E0X7"/>
<reference evidence="2 3" key="1">
    <citation type="submission" date="2016-08" db="EMBL/GenBank/DDBJ databases">
        <title>Whole genome sequence of Mesorhizobium sp. strain UASWS1009 isolated from industrial sewage.</title>
        <authorList>
            <person name="Crovadore J."/>
            <person name="Calmin G."/>
            <person name="Chablais R."/>
            <person name="Cochard B."/>
            <person name="Lefort F."/>
        </authorList>
    </citation>
    <scope>NUCLEOTIDE SEQUENCE [LARGE SCALE GENOMIC DNA]</scope>
    <source>
        <strain evidence="2 3">UASWS1009</strain>
    </source>
</reference>
<evidence type="ECO:0000313" key="2">
    <source>
        <dbReference type="EMBL" id="OCX20684.1"/>
    </source>
</evidence>
<keyword evidence="3" id="KW-1185">Reference proteome</keyword>
<proteinExistence type="predicted"/>
<accession>A0A1C2E0X7</accession>
<dbReference type="InterPro" id="IPR006315">
    <property type="entry name" value="OM_autotransptr_brl_dom"/>
</dbReference>
<organism evidence="2 3">
    <name type="scientific">Mesorhizobium hungaricum</name>
    <dbReference type="NCBI Taxonomy" id="1566387"/>
    <lineage>
        <taxon>Bacteria</taxon>
        <taxon>Pseudomonadati</taxon>
        <taxon>Pseudomonadota</taxon>
        <taxon>Alphaproteobacteria</taxon>
        <taxon>Hyphomicrobiales</taxon>
        <taxon>Phyllobacteriaceae</taxon>
        <taxon>Mesorhizobium</taxon>
    </lineage>
</organism>
<dbReference type="InterPro" id="IPR036709">
    <property type="entry name" value="Autotransporte_beta_dom_sf"/>
</dbReference>
<feature type="domain" description="Autotransporter" evidence="1">
    <location>
        <begin position="260"/>
        <end position="541"/>
    </location>
</feature>
<dbReference type="SMART" id="SM00869">
    <property type="entry name" value="Autotransporter"/>
    <property type="match status" value="1"/>
</dbReference>